<accession>A0ABY3PPW7</accession>
<proteinExistence type="predicted"/>
<feature type="domain" description="Response regulatory" evidence="3">
    <location>
        <begin position="191"/>
        <end position="305"/>
    </location>
</feature>
<evidence type="ECO:0000313" key="6">
    <source>
        <dbReference type="Proteomes" id="UP001054846"/>
    </source>
</evidence>
<evidence type="ECO:0000256" key="1">
    <source>
        <dbReference type="ARBA" id="ARBA00022553"/>
    </source>
</evidence>
<keyword evidence="1 2" id="KW-0597">Phosphoprotein</keyword>
<sequence>MPEQREQQLPEVLGAAEHAVLDQFLHREDWALLYVDLRDFRLYNQLYGRVAGEQMLVALTNTLEQCVDDHSLLYRLGAQEFLVLTENAQAEALASSVCRHWGKVSTGFYTRQDRQRGFMVGTDRHGIGRRCPLVAVNIGIVPSTVQTDRSLAEIFSSALESNLQAQAGVDCSYCVATPSAPQRGAGTGPHRVLVVEPDAALAYLLQTTLEMRGYEAAVTSSGQEAFKLAVTNPPKVIILDLFTSDLPAGPFLCQELRRQPELKNTLLIVAATNADREESLAAGADLFVPKPFELSDLLGWIDRLIEESAKMVDLPNADRHFRSFRR</sequence>
<dbReference type="Pfam" id="PF00072">
    <property type="entry name" value="Response_reg"/>
    <property type="match status" value="1"/>
</dbReference>
<dbReference type="SMART" id="SM00448">
    <property type="entry name" value="REC"/>
    <property type="match status" value="1"/>
</dbReference>
<dbReference type="InterPro" id="IPR050595">
    <property type="entry name" value="Bact_response_regulator"/>
</dbReference>
<evidence type="ECO:0000259" key="3">
    <source>
        <dbReference type="PROSITE" id="PS50110"/>
    </source>
</evidence>
<dbReference type="PANTHER" id="PTHR44591">
    <property type="entry name" value="STRESS RESPONSE REGULATOR PROTEIN 1"/>
    <property type="match status" value="1"/>
</dbReference>
<protein>
    <submittedName>
        <fullName evidence="5">Diguanylate cyclase</fullName>
    </submittedName>
</protein>
<evidence type="ECO:0000259" key="4">
    <source>
        <dbReference type="PROSITE" id="PS50887"/>
    </source>
</evidence>
<dbReference type="InterPro" id="IPR029787">
    <property type="entry name" value="Nucleotide_cyclase"/>
</dbReference>
<keyword evidence="6" id="KW-1185">Reference proteome</keyword>
<dbReference type="InterPro" id="IPR043128">
    <property type="entry name" value="Rev_trsase/Diguanyl_cyclase"/>
</dbReference>
<feature type="domain" description="GGDEF" evidence="4">
    <location>
        <begin position="28"/>
        <end position="178"/>
    </location>
</feature>
<dbReference type="Gene3D" id="3.30.70.270">
    <property type="match status" value="1"/>
</dbReference>
<dbReference type="Gene3D" id="3.40.50.2300">
    <property type="match status" value="1"/>
</dbReference>
<dbReference type="EMBL" id="CP063845">
    <property type="protein sequence ID" value="UFP95753.1"/>
    <property type="molecule type" value="Genomic_DNA"/>
</dbReference>
<feature type="modified residue" description="4-aspartylphosphate" evidence="2">
    <location>
        <position position="240"/>
    </location>
</feature>
<dbReference type="Proteomes" id="UP001054846">
    <property type="component" value="Chromosome"/>
</dbReference>
<gene>
    <name evidence="5" type="ORF">ISF26_05845</name>
</gene>
<dbReference type="PROSITE" id="PS50887">
    <property type="entry name" value="GGDEF"/>
    <property type="match status" value="1"/>
</dbReference>
<evidence type="ECO:0000256" key="2">
    <source>
        <dbReference type="PROSITE-ProRule" id="PRU00169"/>
    </source>
</evidence>
<dbReference type="InterPro" id="IPR001789">
    <property type="entry name" value="Sig_transdc_resp-reg_receiver"/>
</dbReference>
<organism evidence="5 6">
    <name type="scientific">Gloeobacter morelensis MG652769</name>
    <dbReference type="NCBI Taxonomy" id="2781736"/>
    <lineage>
        <taxon>Bacteria</taxon>
        <taxon>Bacillati</taxon>
        <taxon>Cyanobacteriota</taxon>
        <taxon>Cyanophyceae</taxon>
        <taxon>Gloeobacterales</taxon>
        <taxon>Gloeobacteraceae</taxon>
        <taxon>Gloeobacter</taxon>
        <taxon>Gloeobacter morelensis</taxon>
    </lineage>
</organism>
<dbReference type="SUPFAM" id="SSF52172">
    <property type="entry name" value="CheY-like"/>
    <property type="match status" value="1"/>
</dbReference>
<dbReference type="Pfam" id="PF00990">
    <property type="entry name" value="GGDEF"/>
    <property type="match status" value="1"/>
</dbReference>
<reference evidence="5 6" key="1">
    <citation type="journal article" date="2021" name="Genome Biol. Evol.">
        <title>Complete Genome Sequencing of a Novel Gloeobacter Species from a Waterfall Cave in Mexico.</title>
        <authorList>
            <person name="Saw J.H."/>
            <person name="Cardona T."/>
            <person name="Montejano G."/>
        </authorList>
    </citation>
    <scope>NUCLEOTIDE SEQUENCE [LARGE SCALE GENOMIC DNA]</scope>
    <source>
        <strain evidence="5">MG652769</strain>
    </source>
</reference>
<evidence type="ECO:0000313" key="5">
    <source>
        <dbReference type="EMBL" id="UFP95753.1"/>
    </source>
</evidence>
<dbReference type="PANTHER" id="PTHR44591:SF22">
    <property type="entry name" value="CHEY SUBFAMILY"/>
    <property type="match status" value="1"/>
</dbReference>
<dbReference type="RefSeq" id="WP_230842978.1">
    <property type="nucleotide sequence ID" value="NZ_CP063845.1"/>
</dbReference>
<name>A0ABY3PPW7_9CYAN</name>
<dbReference type="SMART" id="SM00267">
    <property type="entry name" value="GGDEF"/>
    <property type="match status" value="1"/>
</dbReference>
<dbReference type="InterPro" id="IPR000160">
    <property type="entry name" value="GGDEF_dom"/>
</dbReference>
<dbReference type="PROSITE" id="PS50110">
    <property type="entry name" value="RESPONSE_REGULATORY"/>
    <property type="match status" value="1"/>
</dbReference>
<dbReference type="InterPro" id="IPR011006">
    <property type="entry name" value="CheY-like_superfamily"/>
</dbReference>
<dbReference type="SUPFAM" id="SSF55073">
    <property type="entry name" value="Nucleotide cyclase"/>
    <property type="match status" value="1"/>
</dbReference>